<dbReference type="Proteomes" id="UP001341840">
    <property type="component" value="Unassembled WGS sequence"/>
</dbReference>
<organism evidence="1 2">
    <name type="scientific">Stylosanthes scabra</name>
    <dbReference type="NCBI Taxonomy" id="79078"/>
    <lineage>
        <taxon>Eukaryota</taxon>
        <taxon>Viridiplantae</taxon>
        <taxon>Streptophyta</taxon>
        <taxon>Embryophyta</taxon>
        <taxon>Tracheophyta</taxon>
        <taxon>Spermatophyta</taxon>
        <taxon>Magnoliopsida</taxon>
        <taxon>eudicotyledons</taxon>
        <taxon>Gunneridae</taxon>
        <taxon>Pentapetalae</taxon>
        <taxon>rosids</taxon>
        <taxon>fabids</taxon>
        <taxon>Fabales</taxon>
        <taxon>Fabaceae</taxon>
        <taxon>Papilionoideae</taxon>
        <taxon>50 kb inversion clade</taxon>
        <taxon>dalbergioids sensu lato</taxon>
        <taxon>Dalbergieae</taxon>
        <taxon>Pterocarpus clade</taxon>
        <taxon>Stylosanthes</taxon>
    </lineage>
</organism>
<name>A0ABU6VW39_9FABA</name>
<accession>A0ABU6VW39</accession>
<dbReference type="EMBL" id="JASCZI010153425">
    <property type="protein sequence ID" value="MED6177351.1"/>
    <property type="molecule type" value="Genomic_DNA"/>
</dbReference>
<reference evidence="1 2" key="1">
    <citation type="journal article" date="2023" name="Plants (Basel)">
        <title>Bridging the Gap: Combining Genomics and Transcriptomics Approaches to Understand Stylosanthes scabra, an Orphan Legume from the Brazilian Caatinga.</title>
        <authorList>
            <person name="Ferreira-Neto J.R.C."/>
            <person name="da Silva M.D."/>
            <person name="Binneck E."/>
            <person name="de Melo N.F."/>
            <person name="da Silva R.H."/>
            <person name="de Melo A.L.T.M."/>
            <person name="Pandolfi V."/>
            <person name="Bustamante F.O."/>
            <person name="Brasileiro-Vidal A.C."/>
            <person name="Benko-Iseppon A.M."/>
        </authorList>
    </citation>
    <scope>NUCLEOTIDE SEQUENCE [LARGE SCALE GENOMIC DNA]</scope>
    <source>
        <tissue evidence="1">Leaves</tissue>
    </source>
</reference>
<sequence>IRGSEDLMRGYLLKLRKPILHLCDNPQSDPSLVRSDNFANRIKFAIFGSDADIYHGSADLIRFRCSSTDSFPSLDTMEKMNISNWCENCLHNCANTSSIHILAILPFYGMWPPLCG</sequence>
<evidence type="ECO:0000313" key="1">
    <source>
        <dbReference type="EMBL" id="MED6177351.1"/>
    </source>
</evidence>
<protein>
    <submittedName>
        <fullName evidence="1">Uncharacterized protein</fullName>
    </submittedName>
</protein>
<comment type="caution">
    <text evidence="1">The sequence shown here is derived from an EMBL/GenBank/DDBJ whole genome shotgun (WGS) entry which is preliminary data.</text>
</comment>
<keyword evidence="2" id="KW-1185">Reference proteome</keyword>
<feature type="non-terminal residue" evidence="1">
    <location>
        <position position="1"/>
    </location>
</feature>
<evidence type="ECO:0000313" key="2">
    <source>
        <dbReference type="Proteomes" id="UP001341840"/>
    </source>
</evidence>
<gene>
    <name evidence="1" type="ORF">PIB30_097369</name>
</gene>
<proteinExistence type="predicted"/>